<sequence>MVILFLIMPSLDDGKSTEEQLRGFDGIGGVLSISWPIPLLFALQEAGVHYAWKSCSPFPFLNFIVAIVLAIVRETQGIFGKMPVRRVGNEFMETVQKGEAVETKDTTELNDVLTRGEDMGTDNGDPPRKASASAPDQESMESKN</sequence>
<name>A0A6A5T8Q4_9PLEO</name>
<evidence type="ECO:0000256" key="1">
    <source>
        <dbReference type="SAM" id="MobiDB-lite"/>
    </source>
</evidence>
<accession>A0A6A5T8Q4</accession>
<evidence type="ECO:0000313" key="3">
    <source>
        <dbReference type="Proteomes" id="UP000800035"/>
    </source>
</evidence>
<dbReference type="Proteomes" id="UP000800035">
    <property type="component" value="Unassembled WGS sequence"/>
</dbReference>
<gene>
    <name evidence="2" type="ORF">CC80DRAFT_555388</name>
</gene>
<feature type="region of interest" description="Disordered" evidence="1">
    <location>
        <begin position="99"/>
        <end position="144"/>
    </location>
</feature>
<reference evidence="2" key="1">
    <citation type="journal article" date="2020" name="Stud. Mycol.">
        <title>101 Dothideomycetes genomes: a test case for predicting lifestyles and emergence of pathogens.</title>
        <authorList>
            <person name="Haridas S."/>
            <person name="Albert R."/>
            <person name="Binder M."/>
            <person name="Bloem J."/>
            <person name="Labutti K."/>
            <person name="Salamov A."/>
            <person name="Andreopoulos B."/>
            <person name="Baker S."/>
            <person name="Barry K."/>
            <person name="Bills G."/>
            <person name="Bluhm B."/>
            <person name="Cannon C."/>
            <person name="Castanera R."/>
            <person name="Culley D."/>
            <person name="Daum C."/>
            <person name="Ezra D."/>
            <person name="Gonzalez J."/>
            <person name="Henrissat B."/>
            <person name="Kuo A."/>
            <person name="Liang C."/>
            <person name="Lipzen A."/>
            <person name="Lutzoni F."/>
            <person name="Magnuson J."/>
            <person name="Mondo S."/>
            <person name="Nolan M."/>
            <person name="Ohm R."/>
            <person name="Pangilinan J."/>
            <person name="Park H.-J."/>
            <person name="Ramirez L."/>
            <person name="Alfaro M."/>
            <person name="Sun H."/>
            <person name="Tritt A."/>
            <person name="Yoshinaga Y."/>
            <person name="Zwiers L.-H."/>
            <person name="Turgeon B."/>
            <person name="Goodwin S."/>
            <person name="Spatafora J."/>
            <person name="Crous P."/>
            <person name="Grigoriev I."/>
        </authorList>
    </citation>
    <scope>NUCLEOTIDE SEQUENCE</scope>
    <source>
        <strain evidence="2">CBS 675.92</strain>
    </source>
</reference>
<keyword evidence="3" id="KW-1185">Reference proteome</keyword>
<dbReference type="EMBL" id="ML977038">
    <property type="protein sequence ID" value="KAF1949345.1"/>
    <property type="molecule type" value="Genomic_DNA"/>
</dbReference>
<evidence type="ECO:0000313" key="2">
    <source>
        <dbReference type="EMBL" id="KAF1949345.1"/>
    </source>
</evidence>
<dbReference type="AlphaFoldDB" id="A0A6A5T8Q4"/>
<protein>
    <submittedName>
        <fullName evidence="2">Uncharacterized protein</fullName>
    </submittedName>
</protein>
<organism evidence="2 3">
    <name type="scientific">Byssothecium circinans</name>
    <dbReference type="NCBI Taxonomy" id="147558"/>
    <lineage>
        <taxon>Eukaryota</taxon>
        <taxon>Fungi</taxon>
        <taxon>Dikarya</taxon>
        <taxon>Ascomycota</taxon>
        <taxon>Pezizomycotina</taxon>
        <taxon>Dothideomycetes</taxon>
        <taxon>Pleosporomycetidae</taxon>
        <taxon>Pleosporales</taxon>
        <taxon>Massarineae</taxon>
        <taxon>Massarinaceae</taxon>
        <taxon>Byssothecium</taxon>
    </lineage>
</organism>
<proteinExistence type="predicted"/>